<evidence type="ECO:0000256" key="5">
    <source>
        <dbReference type="ARBA" id="ARBA00023163"/>
    </source>
</evidence>
<reference evidence="10 11" key="1">
    <citation type="submission" date="2019-03" db="EMBL/GenBank/DDBJ databases">
        <title>Three New Species of Nocardioides, Nocardioides euryhalodurans sp. nov., Nocardioides seonyuensis sp. nov. and Nocardioides eburneoflavus sp. nov. Iolated from Soil.</title>
        <authorList>
            <person name="Roh S.G."/>
            <person name="Lee C."/>
            <person name="Kim M.-K."/>
            <person name="Kim S.B."/>
        </authorList>
    </citation>
    <scope>NUCLEOTIDE SEQUENCE [LARGE SCALE GENOMIC DNA]</scope>
    <source>
        <strain evidence="10 11">MMS17-SY207-3</strain>
    </source>
</reference>
<comment type="similarity">
    <text evidence="1">Belongs to the sigma-70 factor family. ECF subfamily.</text>
</comment>
<feature type="domain" description="Putative zinc-finger" evidence="9">
    <location>
        <begin position="201"/>
        <end position="234"/>
    </location>
</feature>
<name>A0A4P7IGL2_9ACTN</name>
<evidence type="ECO:0000256" key="1">
    <source>
        <dbReference type="ARBA" id="ARBA00010641"/>
    </source>
</evidence>
<evidence type="ECO:0000313" key="10">
    <source>
        <dbReference type="EMBL" id="QBX56469.1"/>
    </source>
</evidence>
<feature type="region of interest" description="Disordered" evidence="6">
    <location>
        <begin position="609"/>
        <end position="628"/>
    </location>
</feature>
<dbReference type="Gene3D" id="1.10.10.1320">
    <property type="entry name" value="Anti-sigma factor, zinc-finger domain"/>
    <property type="match status" value="1"/>
</dbReference>
<feature type="compositionally biased region" description="Low complexity" evidence="6">
    <location>
        <begin position="492"/>
        <end position="511"/>
    </location>
</feature>
<dbReference type="GO" id="GO:0003677">
    <property type="term" value="F:DNA binding"/>
    <property type="evidence" value="ECO:0007669"/>
    <property type="project" value="UniProtKB-KW"/>
</dbReference>
<keyword evidence="7" id="KW-0812">Transmembrane</keyword>
<feature type="transmembrane region" description="Helical" evidence="7">
    <location>
        <begin position="292"/>
        <end position="313"/>
    </location>
</feature>
<accession>A0A4P7IGL2</accession>
<dbReference type="Proteomes" id="UP000294853">
    <property type="component" value="Chromosome"/>
</dbReference>
<dbReference type="Gene3D" id="1.10.1740.10">
    <property type="match status" value="1"/>
</dbReference>
<dbReference type="KEGG" id="nsn:EXE58_14005"/>
<keyword evidence="11" id="KW-1185">Reference proteome</keyword>
<dbReference type="InterPro" id="IPR041916">
    <property type="entry name" value="Anti_sigma_zinc_sf"/>
</dbReference>
<feature type="compositionally biased region" description="Low complexity" evidence="6">
    <location>
        <begin position="387"/>
        <end position="428"/>
    </location>
</feature>
<dbReference type="Gene3D" id="1.10.10.10">
    <property type="entry name" value="Winged helix-like DNA-binding domain superfamily/Winged helix DNA-binding domain"/>
    <property type="match status" value="1"/>
</dbReference>
<dbReference type="NCBIfam" id="TIGR02937">
    <property type="entry name" value="sigma70-ECF"/>
    <property type="match status" value="1"/>
</dbReference>
<dbReference type="EMBL" id="CP038436">
    <property type="protein sequence ID" value="QBX56469.1"/>
    <property type="molecule type" value="Genomic_DNA"/>
</dbReference>
<evidence type="ECO:0000256" key="4">
    <source>
        <dbReference type="ARBA" id="ARBA00023125"/>
    </source>
</evidence>
<dbReference type="InterPro" id="IPR039425">
    <property type="entry name" value="RNA_pol_sigma-70-like"/>
</dbReference>
<feature type="region of interest" description="Disordered" evidence="6">
    <location>
        <begin position="324"/>
        <end position="354"/>
    </location>
</feature>
<evidence type="ECO:0000256" key="2">
    <source>
        <dbReference type="ARBA" id="ARBA00023015"/>
    </source>
</evidence>
<keyword evidence="3" id="KW-0731">Sigma factor</keyword>
<evidence type="ECO:0000256" key="7">
    <source>
        <dbReference type="SAM" id="Phobius"/>
    </source>
</evidence>
<keyword evidence="7" id="KW-1133">Transmembrane helix</keyword>
<dbReference type="InterPro" id="IPR013324">
    <property type="entry name" value="RNA_pol_sigma_r3/r4-like"/>
</dbReference>
<feature type="domain" description="RNA polymerase sigma-70 region 2" evidence="8">
    <location>
        <begin position="38"/>
        <end position="105"/>
    </location>
</feature>
<sequence>MRIDGQAMTALSTSPETLSDAELISAVRGGDVEAYGTLFERHAEAARRLARQLVSAGDAEDLVSEAFVKVLTVLQRGGGPDVAFRAYLLTAVRRLRVDRLRAGSRLHTTDDMEAFDPGVPFRDTAVEGFENAAAAKAFASLPERWQLVLWHTEVEGSKPADIAPLLGMSANSVSALAYRAREGLRQAFLSQHAAELEDDTCRWTHQQLGAYVRNAIARRDAAKVEAHLQECRPCTAVYLELTEVNSNLSAILAPLLLGGVATAYVASVSTSAPVGVALVLGRLRDLVVQNAATSAVAGVASSVAVVGAVAVIAGGGTAPLPSDPTAAPSLVPSSSAAVAGVEPETTKERAADPRVQAATAPVVVALPATDTIPAPVTTEPPVPVPTPVETTEAVPTPTPTATPTSSPTATPTATPTGTPTSIPTATPTASPPVPPTPTVTPPVPPTPVVTPPVTPPVTPTPTLEPSTSPTGSPTSEPTDSPTDEPSVPPTDDPTASPTDEPTVTPTGTPTPVDLALTLSDPLLAGPNQYELVARVQGLPADMTGVLTFTGEDVARMEALESSGCTPPVRDRRVVTVTCSFDTSPYDVTLYVTAPQGGTITAEVAAVPNEERDDNNAGQWVLPAPTAAP</sequence>
<evidence type="ECO:0000313" key="11">
    <source>
        <dbReference type="Proteomes" id="UP000294853"/>
    </source>
</evidence>
<dbReference type="PANTHER" id="PTHR43133:SF8">
    <property type="entry name" value="RNA POLYMERASE SIGMA FACTOR HI_1459-RELATED"/>
    <property type="match status" value="1"/>
</dbReference>
<keyword evidence="4" id="KW-0238">DNA-binding</keyword>
<dbReference type="PANTHER" id="PTHR43133">
    <property type="entry name" value="RNA POLYMERASE ECF-TYPE SIGMA FACTO"/>
    <property type="match status" value="1"/>
</dbReference>
<dbReference type="GO" id="GO:0016987">
    <property type="term" value="F:sigma factor activity"/>
    <property type="evidence" value="ECO:0007669"/>
    <property type="project" value="UniProtKB-KW"/>
</dbReference>
<feature type="region of interest" description="Disordered" evidence="6">
    <location>
        <begin position="371"/>
        <end position="513"/>
    </location>
</feature>
<dbReference type="SUPFAM" id="SSF88946">
    <property type="entry name" value="Sigma2 domain of RNA polymerase sigma factors"/>
    <property type="match status" value="1"/>
</dbReference>
<keyword evidence="5" id="KW-0804">Transcription</keyword>
<evidence type="ECO:0000259" key="8">
    <source>
        <dbReference type="Pfam" id="PF04542"/>
    </source>
</evidence>
<protein>
    <submittedName>
        <fullName evidence="10">Sigma-70 family RNA polymerase sigma factor</fullName>
    </submittedName>
</protein>
<feature type="transmembrane region" description="Helical" evidence="7">
    <location>
        <begin position="255"/>
        <end position="280"/>
    </location>
</feature>
<dbReference type="InterPro" id="IPR013325">
    <property type="entry name" value="RNA_pol_sigma_r2"/>
</dbReference>
<evidence type="ECO:0000256" key="6">
    <source>
        <dbReference type="SAM" id="MobiDB-lite"/>
    </source>
</evidence>
<gene>
    <name evidence="10" type="ORF">EXE58_14005</name>
</gene>
<evidence type="ECO:0000259" key="9">
    <source>
        <dbReference type="Pfam" id="PF13490"/>
    </source>
</evidence>
<feature type="compositionally biased region" description="Low complexity" evidence="6">
    <location>
        <begin position="460"/>
        <end position="485"/>
    </location>
</feature>
<organism evidence="10 11">
    <name type="scientific">Nocardioides seonyuensis</name>
    <dbReference type="NCBI Taxonomy" id="2518371"/>
    <lineage>
        <taxon>Bacteria</taxon>
        <taxon>Bacillati</taxon>
        <taxon>Actinomycetota</taxon>
        <taxon>Actinomycetes</taxon>
        <taxon>Propionibacteriales</taxon>
        <taxon>Nocardioidaceae</taxon>
        <taxon>Nocardioides</taxon>
    </lineage>
</organism>
<dbReference type="GO" id="GO:0006352">
    <property type="term" value="P:DNA-templated transcription initiation"/>
    <property type="evidence" value="ECO:0007669"/>
    <property type="project" value="InterPro"/>
</dbReference>
<feature type="compositionally biased region" description="Low complexity" evidence="6">
    <location>
        <begin position="326"/>
        <end position="339"/>
    </location>
</feature>
<dbReference type="SUPFAM" id="SSF88659">
    <property type="entry name" value="Sigma3 and sigma4 domains of RNA polymerase sigma factors"/>
    <property type="match status" value="1"/>
</dbReference>
<dbReference type="InterPro" id="IPR014284">
    <property type="entry name" value="RNA_pol_sigma-70_dom"/>
</dbReference>
<dbReference type="Pfam" id="PF04542">
    <property type="entry name" value="Sigma70_r2"/>
    <property type="match status" value="1"/>
</dbReference>
<evidence type="ECO:0000256" key="3">
    <source>
        <dbReference type="ARBA" id="ARBA00023082"/>
    </source>
</evidence>
<keyword evidence="2" id="KW-0805">Transcription regulation</keyword>
<dbReference type="AlphaFoldDB" id="A0A4P7IGL2"/>
<dbReference type="InterPro" id="IPR027383">
    <property type="entry name" value="Znf_put"/>
</dbReference>
<feature type="compositionally biased region" description="Pro residues" evidence="6">
    <location>
        <begin position="429"/>
        <end position="459"/>
    </location>
</feature>
<dbReference type="Pfam" id="PF13490">
    <property type="entry name" value="zf-HC2"/>
    <property type="match status" value="1"/>
</dbReference>
<dbReference type="InterPro" id="IPR036388">
    <property type="entry name" value="WH-like_DNA-bd_sf"/>
</dbReference>
<dbReference type="InterPro" id="IPR007627">
    <property type="entry name" value="RNA_pol_sigma70_r2"/>
</dbReference>
<keyword evidence="7" id="KW-0472">Membrane</keyword>
<dbReference type="OrthoDB" id="4990598at2"/>
<proteinExistence type="inferred from homology"/>